<feature type="compositionally biased region" description="Low complexity" evidence="2">
    <location>
        <begin position="17"/>
        <end position="34"/>
    </location>
</feature>
<organism evidence="3 4">
    <name type="scientific">Candidatus Phytoplasma rubi</name>
    <dbReference type="NCBI Taxonomy" id="399025"/>
    <lineage>
        <taxon>Bacteria</taxon>
        <taxon>Bacillati</taxon>
        <taxon>Mycoplasmatota</taxon>
        <taxon>Mollicutes</taxon>
        <taxon>Acholeplasmatales</taxon>
        <taxon>Acholeplasmataceae</taxon>
        <taxon>Candidatus Phytoplasma</taxon>
        <taxon>16SrV (Elm yellows group)</taxon>
    </lineage>
</organism>
<evidence type="ECO:0000256" key="1">
    <source>
        <dbReference type="SAM" id="Coils"/>
    </source>
</evidence>
<proteinExistence type="predicted"/>
<evidence type="ECO:0000313" key="3">
    <source>
        <dbReference type="EMBL" id="WAN63356.1"/>
    </source>
</evidence>
<evidence type="ECO:0000313" key="4">
    <source>
        <dbReference type="Proteomes" id="UP001164727"/>
    </source>
</evidence>
<evidence type="ECO:0000256" key="2">
    <source>
        <dbReference type="SAM" id="MobiDB-lite"/>
    </source>
</evidence>
<dbReference type="Proteomes" id="UP001164727">
    <property type="component" value="Chromosome"/>
</dbReference>
<keyword evidence="4" id="KW-1185">Reference proteome</keyword>
<feature type="region of interest" description="Disordered" evidence="2">
    <location>
        <begin position="1"/>
        <end position="50"/>
    </location>
</feature>
<feature type="coiled-coil region" evidence="1">
    <location>
        <begin position="64"/>
        <end position="336"/>
    </location>
</feature>
<name>A0ABY7BU63_9MOLU</name>
<keyword evidence="1" id="KW-0175">Coiled coil</keyword>
<reference evidence="3 4" key="1">
    <citation type="journal article" date="2023" name="Microbiol. Resour. Announc.">
        <title>Complete Genome of 'Candidatus Phytoplasma rubi' RS, a Phytopathogenic Bacterium Associated with Rubus Stunt Disease.</title>
        <authorList>
            <person name="Duckeck D."/>
            <person name="Zubert C."/>
            <person name="Bohm J.W."/>
            <person name="Carminati G."/>
            <person name="Schneider B."/>
            <person name="Kube M."/>
        </authorList>
    </citation>
    <scope>NUCLEOTIDE SEQUENCE [LARGE SCALE GENOMIC DNA]</scope>
    <source>
        <strain evidence="3 4">RS</strain>
    </source>
</reference>
<protein>
    <submittedName>
        <fullName evidence="3">Chromosome segregation ATPase</fullName>
    </submittedName>
</protein>
<sequence>MKLVTLTIPDHGSVESTTEPTLLQQEQLQHTPPLGEELKETTKTTETQQLTPEEIIKAKNLLEIQLQQEKINSLTLENQKANLEHDLTQKQEELENNQKLSEQEKQELQKEINQQTDKIRSKENEIFTQDQKINQLETDLHQEKTINTEKEKQINELINQINEQNQMTEQLQNQLQEQKSLIETKNQELITNQALSQKEKQELKNEINQLTTNFQQKEKEYQATIYQKDQEITQLNQIINEQANEINRLSEELEQQIDKWVKQGLHIEALEGTIKALENVSGKYLEENAELRHEINKLKEQIKDEQKAHEATKVELENNNVLLEQKAEKLKELNIKEQDFTYSTAIQPLKTVFKEDIRQRIKGAKENVNKVTSWFKKWF</sequence>
<dbReference type="Gene3D" id="1.20.5.1700">
    <property type="match status" value="1"/>
</dbReference>
<gene>
    <name evidence="3" type="ORF">RS022_04560</name>
</gene>
<dbReference type="EMBL" id="CP114006">
    <property type="protein sequence ID" value="WAN63356.1"/>
    <property type="molecule type" value="Genomic_DNA"/>
</dbReference>
<accession>A0ABY7BU63</accession>